<reference evidence="2 3" key="1">
    <citation type="submission" date="2020-04" db="EMBL/GenBank/DDBJ databases">
        <title>Genome sequencing of Rosenbergiella species.</title>
        <authorList>
            <person name="Alvarez-Perez S."/>
            <person name="Lievens B."/>
        </authorList>
    </citation>
    <scope>NUCLEOTIDE SEQUENCE [LARGE SCALE GENOMIC DNA]</scope>
    <source>
        <strain evidence="2 3">S61</strain>
    </source>
</reference>
<gene>
    <name evidence="2" type="ORF">HH682_02300</name>
</gene>
<keyword evidence="3" id="KW-1185">Reference proteome</keyword>
<evidence type="ECO:0000259" key="1">
    <source>
        <dbReference type="Pfam" id="PF13737"/>
    </source>
</evidence>
<dbReference type="InterPro" id="IPR025668">
    <property type="entry name" value="Tnp_DDE_dom"/>
</dbReference>
<name>A0ABS5STE1_9GAMM</name>
<sequence length="82" mass="9681">MTFWLDDNAIKAWYEFAASLSWRRPQHYSDFAITTILDIERLFKFSLRAAQNFMDIVFTFSCVVRSLIYSTKDSHPFKTGIC</sequence>
<dbReference type="RefSeq" id="WP_214236045.1">
    <property type="nucleotide sequence ID" value="NZ_JABBFR010000002.1"/>
</dbReference>
<organism evidence="2 3">
    <name type="scientific">Rosenbergiella gaditana</name>
    <dbReference type="NCBI Taxonomy" id="2726987"/>
    <lineage>
        <taxon>Bacteria</taxon>
        <taxon>Pseudomonadati</taxon>
        <taxon>Pseudomonadota</taxon>
        <taxon>Gammaproteobacteria</taxon>
        <taxon>Enterobacterales</taxon>
        <taxon>Erwiniaceae</taxon>
        <taxon>Rosenbergiella</taxon>
    </lineage>
</organism>
<dbReference type="Pfam" id="PF13737">
    <property type="entry name" value="DDE_Tnp_1_5"/>
    <property type="match status" value="1"/>
</dbReference>
<evidence type="ECO:0000313" key="3">
    <source>
        <dbReference type="Proteomes" id="UP000790096"/>
    </source>
</evidence>
<protein>
    <recommendedName>
        <fullName evidence="1">Transposase DDE domain-containing protein</fullName>
    </recommendedName>
</protein>
<dbReference type="EMBL" id="JABBFR010000002">
    <property type="protein sequence ID" value="MBT0723292.1"/>
    <property type="molecule type" value="Genomic_DNA"/>
</dbReference>
<feature type="domain" description="Transposase DDE" evidence="1">
    <location>
        <begin position="1"/>
        <end position="63"/>
    </location>
</feature>
<evidence type="ECO:0000313" key="2">
    <source>
        <dbReference type="EMBL" id="MBT0723292.1"/>
    </source>
</evidence>
<accession>A0ABS5STE1</accession>
<dbReference type="Proteomes" id="UP000790096">
    <property type="component" value="Unassembled WGS sequence"/>
</dbReference>
<comment type="caution">
    <text evidence="2">The sequence shown here is derived from an EMBL/GenBank/DDBJ whole genome shotgun (WGS) entry which is preliminary data.</text>
</comment>
<proteinExistence type="predicted"/>